<dbReference type="PANTHER" id="PTHR48081">
    <property type="entry name" value="AB HYDROLASE SUPERFAMILY PROTEIN C4A8.06C"/>
    <property type="match status" value="1"/>
</dbReference>
<gene>
    <name evidence="4" type="ORF">JMJ56_03805</name>
</gene>
<reference evidence="4 5" key="1">
    <citation type="submission" date="2021-01" db="EMBL/GenBank/DDBJ databases">
        <title>Belnapia mucosa sp. nov. and Belnapia arida sp. nov., isolated from the Tabernas Desert (Almeria, Spain).</title>
        <authorList>
            <person name="Molina-Menor E."/>
            <person name="Vidal-Verdu A."/>
            <person name="Calonge A."/>
            <person name="Satari L."/>
            <person name="Pereto J."/>
            <person name="Porcar M."/>
        </authorList>
    </citation>
    <scope>NUCLEOTIDE SEQUENCE [LARGE SCALE GENOMIC DNA]</scope>
    <source>
        <strain evidence="4 5">T18</strain>
    </source>
</reference>
<dbReference type="Pfam" id="PF07859">
    <property type="entry name" value="Abhydrolase_3"/>
    <property type="match status" value="1"/>
</dbReference>
<keyword evidence="1 4" id="KW-0378">Hydrolase</keyword>
<feature type="chain" id="PRO_5045087568" evidence="2">
    <location>
        <begin position="29"/>
        <end position="384"/>
    </location>
</feature>
<dbReference type="Proteomes" id="UP000660885">
    <property type="component" value="Unassembled WGS sequence"/>
</dbReference>
<dbReference type="InterPro" id="IPR050300">
    <property type="entry name" value="GDXG_lipolytic_enzyme"/>
</dbReference>
<protein>
    <submittedName>
        <fullName evidence="4">Alpha/beta hydrolase</fullName>
    </submittedName>
</protein>
<keyword evidence="2" id="KW-0732">Signal</keyword>
<dbReference type="PANTHER" id="PTHR48081:SF8">
    <property type="entry name" value="ALPHA_BETA HYDROLASE FOLD-3 DOMAIN-CONTAINING PROTEIN-RELATED"/>
    <property type="match status" value="1"/>
</dbReference>
<dbReference type="InterPro" id="IPR029058">
    <property type="entry name" value="AB_hydrolase_fold"/>
</dbReference>
<feature type="domain" description="Alpha/beta hydrolase fold-3" evidence="3">
    <location>
        <begin position="145"/>
        <end position="351"/>
    </location>
</feature>
<evidence type="ECO:0000313" key="4">
    <source>
        <dbReference type="EMBL" id="MBL6077118.1"/>
    </source>
</evidence>
<name>A0ABS1TXF2_9PROT</name>
<proteinExistence type="predicted"/>
<dbReference type="GO" id="GO:0016787">
    <property type="term" value="F:hydrolase activity"/>
    <property type="evidence" value="ECO:0007669"/>
    <property type="project" value="UniProtKB-KW"/>
</dbReference>
<evidence type="ECO:0000256" key="1">
    <source>
        <dbReference type="ARBA" id="ARBA00022801"/>
    </source>
</evidence>
<accession>A0ABS1TXF2</accession>
<dbReference type="SUPFAM" id="SSF53474">
    <property type="entry name" value="alpha/beta-Hydrolases"/>
    <property type="match status" value="1"/>
</dbReference>
<dbReference type="Gene3D" id="3.40.50.1820">
    <property type="entry name" value="alpha/beta hydrolase"/>
    <property type="match status" value="1"/>
</dbReference>
<evidence type="ECO:0000313" key="5">
    <source>
        <dbReference type="Proteomes" id="UP000660885"/>
    </source>
</evidence>
<dbReference type="InterPro" id="IPR013094">
    <property type="entry name" value="AB_hydrolase_3"/>
</dbReference>
<evidence type="ECO:0000256" key="2">
    <source>
        <dbReference type="SAM" id="SignalP"/>
    </source>
</evidence>
<evidence type="ECO:0000259" key="3">
    <source>
        <dbReference type="Pfam" id="PF07859"/>
    </source>
</evidence>
<feature type="signal peptide" evidence="2">
    <location>
        <begin position="1"/>
        <end position="28"/>
    </location>
</feature>
<comment type="caution">
    <text evidence="4">The sequence shown here is derived from an EMBL/GenBank/DDBJ whole genome shotgun (WGS) entry which is preliminary data.</text>
</comment>
<dbReference type="EMBL" id="JAETWB010000001">
    <property type="protein sequence ID" value="MBL6077118.1"/>
    <property type="molecule type" value="Genomic_DNA"/>
</dbReference>
<organism evidence="4 5">
    <name type="scientific">Belnapia arida</name>
    <dbReference type="NCBI Taxonomy" id="2804533"/>
    <lineage>
        <taxon>Bacteria</taxon>
        <taxon>Pseudomonadati</taxon>
        <taxon>Pseudomonadota</taxon>
        <taxon>Alphaproteobacteria</taxon>
        <taxon>Acetobacterales</taxon>
        <taxon>Roseomonadaceae</taxon>
        <taxon>Belnapia</taxon>
    </lineage>
</organism>
<keyword evidence="5" id="KW-1185">Reference proteome</keyword>
<dbReference type="RefSeq" id="WP_202830251.1">
    <property type="nucleotide sequence ID" value="NZ_JAETWB010000001.1"/>
</dbReference>
<sequence>MPQPTAPGPRLAALTVTLAASLALGACGATKTATGTGTVAGASAGGGGPSAGGQATAARTDPDMARVIKSLADLGSQPVELLSTEKARSQPSFADAYRRVLQEQGATMPGAAIRTTNLTVPGPGGAIPARLYTPPGAPRSGAPLIVYWHGGGWVIADLDTYDATPRALAARTGAAVLSLHYRQGPENRFPAAYDDALAGYRWAVSQARRLGADPARIAVAGESAGGSLALATAVAARDAGLPQPVHMALVYPVATTDTNTPSKQENASAVPLSSAGVQWFVTRFTNGSSDLADPRLDPVRRGALQGLPSATIVNAEVDPLRSEGEALAGKLRKAGVPVEQRTYPGVTHEFFGMAPVVADAVAAQTLMADRLREALGRPARVASR</sequence>